<evidence type="ECO:0000313" key="2">
    <source>
        <dbReference type="Proteomes" id="UP001157418"/>
    </source>
</evidence>
<evidence type="ECO:0000313" key="1">
    <source>
        <dbReference type="EMBL" id="CAH1421924.1"/>
    </source>
</evidence>
<accession>A0AAU9MCV3</accession>
<reference evidence="1 2" key="1">
    <citation type="submission" date="2022-01" db="EMBL/GenBank/DDBJ databases">
        <authorList>
            <person name="Xiong W."/>
            <person name="Schranz E."/>
        </authorList>
    </citation>
    <scope>NUCLEOTIDE SEQUENCE [LARGE SCALE GENOMIC DNA]</scope>
</reference>
<keyword evidence="2" id="KW-1185">Reference proteome</keyword>
<sequence>MPHRICHLVQTMTQPHPKTENALERDESPNTGSFPHVCFLFFLYKILSEQQRFLLRTICHHVQPFLVLNYL</sequence>
<dbReference type="EMBL" id="CAKMRJ010001112">
    <property type="protein sequence ID" value="CAH1421924.1"/>
    <property type="molecule type" value="Genomic_DNA"/>
</dbReference>
<dbReference type="Proteomes" id="UP001157418">
    <property type="component" value="Unassembled WGS sequence"/>
</dbReference>
<comment type="caution">
    <text evidence="1">The sequence shown here is derived from an EMBL/GenBank/DDBJ whole genome shotgun (WGS) entry which is preliminary data.</text>
</comment>
<gene>
    <name evidence="1" type="ORF">LVIROSA_LOCUS9296</name>
</gene>
<name>A0AAU9MCV3_9ASTR</name>
<dbReference type="AlphaFoldDB" id="A0AAU9MCV3"/>
<proteinExistence type="predicted"/>
<organism evidence="1 2">
    <name type="scientific">Lactuca virosa</name>
    <dbReference type="NCBI Taxonomy" id="75947"/>
    <lineage>
        <taxon>Eukaryota</taxon>
        <taxon>Viridiplantae</taxon>
        <taxon>Streptophyta</taxon>
        <taxon>Embryophyta</taxon>
        <taxon>Tracheophyta</taxon>
        <taxon>Spermatophyta</taxon>
        <taxon>Magnoliopsida</taxon>
        <taxon>eudicotyledons</taxon>
        <taxon>Gunneridae</taxon>
        <taxon>Pentapetalae</taxon>
        <taxon>asterids</taxon>
        <taxon>campanulids</taxon>
        <taxon>Asterales</taxon>
        <taxon>Asteraceae</taxon>
        <taxon>Cichorioideae</taxon>
        <taxon>Cichorieae</taxon>
        <taxon>Lactucinae</taxon>
        <taxon>Lactuca</taxon>
    </lineage>
</organism>
<protein>
    <submittedName>
        <fullName evidence="1">Uncharacterized protein</fullName>
    </submittedName>
</protein>